<evidence type="ECO:0000313" key="1">
    <source>
        <dbReference type="EMBL" id="RGI75857.1"/>
    </source>
</evidence>
<dbReference type="EMBL" id="QSOE01000205">
    <property type="protein sequence ID" value="RGI75857.1"/>
    <property type="molecule type" value="Genomic_DNA"/>
</dbReference>
<reference evidence="1 2" key="1">
    <citation type="submission" date="2018-08" db="EMBL/GenBank/DDBJ databases">
        <title>A genome reference for cultivated species of the human gut microbiota.</title>
        <authorList>
            <person name="Zou Y."/>
            <person name="Xue W."/>
            <person name="Luo G."/>
        </authorList>
    </citation>
    <scope>NUCLEOTIDE SEQUENCE [LARGE SCALE GENOMIC DNA]</scope>
    <source>
        <strain evidence="1 2">TM10-1AC</strain>
    </source>
</reference>
<proteinExistence type="predicted"/>
<dbReference type="AlphaFoldDB" id="A0A374MZ58"/>
<dbReference type="RefSeq" id="WP_117983771.1">
    <property type="nucleotide sequence ID" value="NZ_QSOE01000205.1"/>
</dbReference>
<protein>
    <submittedName>
        <fullName evidence="1">Uncharacterized protein</fullName>
    </submittedName>
</protein>
<gene>
    <name evidence="1" type="ORF">DXD91_15715</name>
</gene>
<comment type="caution">
    <text evidence="1">The sequence shown here is derived from an EMBL/GenBank/DDBJ whole genome shotgun (WGS) entry which is preliminary data.</text>
</comment>
<sequence>MRSETEQLIASISTEEAEKMYDNLVKQMFRNKEIMAPILKMVVPEYKDCSLEEIIACMDDIAFEEIPVSDIKSMQIKGEDTELSSIEEKVIRYDLHFKARNPKLSTNISIYLHFDVELQNDYRPGYPILNGAYTMLQGRLANSLVS</sequence>
<organism evidence="1 2">
    <name type="scientific">Anaerobutyricum hallii</name>
    <dbReference type="NCBI Taxonomy" id="39488"/>
    <lineage>
        <taxon>Bacteria</taxon>
        <taxon>Bacillati</taxon>
        <taxon>Bacillota</taxon>
        <taxon>Clostridia</taxon>
        <taxon>Lachnospirales</taxon>
        <taxon>Lachnospiraceae</taxon>
        <taxon>Anaerobutyricum</taxon>
    </lineage>
</organism>
<accession>A0A374MZ58</accession>
<name>A0A374MZ58_9FIRM</name>
<evidence type="ECO:0000313" key="2">
    <source>
        <dbReference type="Proteomes" id="UP000262524"/>
    </source>
</evidence>
<dbReference type="Proteomes" id="UP000262524">
    <property type="component" value="Unassembled WGS sequence"/>
</dbReference>